<dbReference type="PANTHER" id="PTHR36417">
    <property type="entry name" value="SELENOPROTEIN DOMAIN PROTEIN (AFU_ORTHOLOGUE AFUA_1G05220)"/>
    <property type="match status" value="1"/>
</dbReference>
<dbReference type="EMBL" id="JBAKAZ010000043">
    <property type="protein sequence ID" value="MEL0630168.1"/>
    <property type="molecule type" value="Genomic_DNA"/>
</dbReference>
<reference evidence="2 3" key="1">
    <citation type="submission" date="2024-02" db="EMBL/GenBank/DDBJ databases">
        <title>Bacteria isolated from the canopy kelp, Nereocystis luetkeana.</title>
        <authorList>
            <person name="Pfister C.A."/>
            <person name="Younker I.T."/>
            <person name="Light S.H."/>
        </authorList>
    </citation>
    <scope>NUCLEOTIDE SEQUENCE [LARGE SCALE GENOMIC DNA]</scope>
    <source>
        <strain evidence="2 3">TI.1.05</strain>
    </source>
</reference>
<protein>
    <submittedName>
        <fullName evidence="2">SelT/SelW/SelH family protein</fullName>
    </submittedName>
</protein>
<dbReference type="InterPro" id="IPR011893">
    <property type="entry name" value="Selenoprotein_Rdx-typ"/>
</dbReference>
<accession>A0ABU9GS61</accession>
<dbReference type="Gene3D" id="3.40.30.10">
    <property type="entry name" value="Glutaredoxin"/>
    <property type="match status" value="1"/>
</dbReference>
<dbReference type="SUPFAM" id="SSF52833">
    <property type="entry name" value="Thioredoxin-like"/>
    <property type="match status" value="1"/>
</dbReference>
<sequence>MNKIEIKYCKKCKWLMRSSWMAQELLSTFEAELDEVSLQPGEGGIFEIYANGTRIWSRKEQAGFPEITELKQLVRNVIAPDKDLGCIDRKANKTS</sequence>
<evidence type="ECO:0000313" key="2">
    <source>
        <dbReference type="EMBL" id="MEL0630168.1"/>
    </source>
</evidence>
<dbReference type="NCBIfam" id="TIGR02174">
    <property type="entry name" value="CXXU_selWTH"/>
    <property type="match status" value="1"/>
</dbReference>
<keyword evidence="1" id="KW-0676">Redox-active center</keyword>
<dbReference type="InterPro" id="IPR036249">
    <property type="entry name" value="Thioredoxin-like_sf"/>
</dbReference>
<dbReference type="PANTHER" id="PTHR36417:SF2">
    <property type="entry name" value="SELENOPROTEIN DOMAIN PROTEIN (AFU_ORTHOLOGUE AFUA_1G05220)"/>
    <property type="match status" value="1"/>
</dbReference>
<gene>
    <name evidence="2" type="ORF">V6256_11185</name>
</gene>
<dbReference type="Pfam" id="PF10262">
    <property type="entry name" value="Rdx"/>
    <property type="match status" value="1"/>
</dbReference>
<evidence type="ECO:0000256" key="1">
    <source>
        <dbReference type="ARBA" id="ARBA00023284"/>
    </source>
</evidence>
<dbReference type="Proteomes" id="UP001369082">
    <property type="component" value="Unassembled WGS sequence"/>
</dbReference>
<organism evidence="2 3">
    <name type="scientific">Psychromonas aquatilis</name>
    <dbReference type="NCBI Taxonomy" id="2005072"/>
    <lineage>
        <taxon>Bacteria</taxon>
        <taxon>Pseudomonadati</taxon>
        <taxon>Pseudomonadota</taxon>
        <taxon>Gammaproteobacteria</taxon>
        <taxon>Alteromonadales</taxon>
        <taxon>Psychromonadaceae</taxon>
        <taxon>Psychromonas</taxon>
    </lineage>
</organism>
<comment type="caution">
    <text evidence="2">The sequence shown here is derived from an EMBL/GenBank/DDBJ whole genome shotgun (WGS) entry which is preliminary data.</text>
</comment>
<dbReference type="RefSeq" id="WP_341598298.1">
    <property type="nucleotide sequence ID" value="NZ_JBAKAZ010000043.1"/>
</dbReference>
<evidence type="ECO:0000313" key="3">
    <source>
        <dbReference type="Proteomes" id="UP001369082"/>
    </source>
</evidence>
<keyword evidence="3" id="KW-1185">Reference proteome</keyword>
<proteinExistence type="predicted"/>
<name>A0ABU9GS61_9GAMM</name>